<dbReference type="SMART" id="SM00181">
    <property type="entry name" value="EGF"/>
    <property type="match status" value="3"/>
</dbReference>
<dbReference type="Pfam" id="PF25024">
    <property type="entry name" value="EGF_TEN"/>
    <property type="match status" value="1"/>
</dbReference>
<keyword evidence="4" id="KW-0325">Glycoprotein</keyword>
<feature type="disulfide bond" evidence="5">
    <location>
        <begin position="232"/>
        <end position="242"/>
    </location>
</feature>
<dbReference type="Gene3D" id="2.10.25.10">
    <property type="entry name" value="Laminin"/>
    <property type="match status" value="3"/>
</dbReference>
<dbReference type="PROSITE" id="PS01186">
    <property type="entry name" value="EGF_2"/>
    <property type="match status" value="1"/>
</dbReference>
<evidence type="ECO:0000256" key="3">
    <source>
        <dbReference type="ARBA" id="ARBA00023157"/>
    </source>
</evidence>
<keyword evidence="3 5" id="KW-1015">Disulfide bond</keyword>
<evidence type="ECO:0000256" key="4">
    <source>
        <dbReference type="ARBA" id="ARBA00023180"/>
    </source>
</evidence>
<feature type="domain" description="EGF-like" evidence="6">
    <location>
        <begin position="228"/>
        <end position="259"/>
    </location>
</feature>
<protein>
    <submittedName>
        <fullName evidence="7">(spotted green pufferfish) hypothetical protein</fullName>
    </submittedName>
</protein>
<dbReference type="AlphaFoldDB" id="Q4RVC8"/>
<keyword evidence="2" id="KW-0677">Repeat</keyword>
<accession>Q4RVC8</accession>
<dbReference type="PANTHER" id="PTHR11219">
    <property type="entry name" value="TENEURIN AND N-ACETYLGLUCOSAMINE-1-PHOSPHODIESTER ALPHA-N-ACETYLGLUCOSAMINIDASE"/>
    <property type="match status" value="1"/>
</dbReference>
<feature type="disulfide bond" evidence="5">
    <location>
        <begin position="249"/>
        <end position="258"/>
    </location>
</feature>
<comment type="caution">
    <text evidence="7">The sequence shown here is derived from an EMBL/GenBank/DDBJ whole genome shotgun (WGS) entry which is preliminary data.</text>
</comment>
<dbReference type="InterPro" id="IPR051216">
    <property type="entry name" value="Teneurin"/>
</dbReference>
<evidence type="ECO:0000259" key="6">
    <source>
        <dbReference type="PROSITE" id="PS50026"/>
    </source>
</evidence>
<comment type="caution">
    <text evidence="5">Lacks conserved residue(s) required for the propagation of feature annotation.</text>
</comment>
<dbReference type="PROSITE" id="PS00022">
    <property type="entry name" value="EGF_1"/>
    <property type="match status" value="1"/>
</dbReference>
<reference evidence="7" key="2">
    <citation type="submission" date="2004-02" db="EMBL/GenBank/DDBJ databases">
        <authorList>
            <consortium name="Genoscope"/>
            <consortium name="Whitehead Institute Centre for Genome Research"/>
        </authorList>
    </citation>
    <scope>NUCLEOTIDE SEQUENCE</scope>
</reference>
<evidence type="ECO:0000256" key="5">
    <source>
        <dbReference type="PROSITE-ProRule" id="PRU00076"/>
    </source>
</evidence>
<organism evidence="7">
    <name type="scientific">Tetraodon nigroviridis</name>
    <name type="common">Spotted green pufferfish</name>
    <name type="synonym">Chelonodon nigroviridis</name>
    <dbReference type="NCBI Taxonomy" id="99883"/>
    <lineage>
        <taxon>Eukaryota</taxon>
        <taxon>Metazoa</taxon>
        <taxon>Chordata</taxon>
        <taxon>Craniata</taxon>
        <taxon>Vertebrata</taxon>
        <taxon>Euteleostomi</taxon>
        <taxon>Actinopterygii</taxon>
        <taxon>Neopterygii</taxon>
        <taxon>Teleostei</taxon>
        <taxon>Neoteleostei</taxon>
        <taxon>Acanthomorphata</taxon>
        <taxon>Eupercaria</taxon>
        <taxon>Tetraodontiformes</taxon>
        <taxon>Tetradontoidea</taxon>
        <taxon>Tetraodontidae</taxon>
        <taxon>Tetraodon</taxon>
    </lineage>
</organism>
<name>Q4RVC8_TETNG</name>
<dbReference type="OrthoDB" id="6130531at2759"/>
<sequence>MVIVGSSPAAPSADNKLVRTTRVRRQTLAGGQAPPLSSENQTTREQPLVFNHVYNINVPLESLCSVDLDSAASAGPTDDDVYAPHQHPEAACGCPATATIQQLVTRVEMLEKKVSLLKAQCGSGCCSEGSAMGRVDFVPGCSGHGSFSFDLCGCICEEGWAGKNCSEPRCPDDCSGQGACVEGECVCDRDFGGENCSEPRCPSDCSGRGLCIDGECVCEESFTGEDCMVGRCLNDCSDQGTCVNSTCQCRPGYVGEDCSLVYCANNCRQEGAVQGRLLCLPGRLCRRRLQLRNNLTHLCEVATESDKLPFTGRLGFQAIPLPARSQTLRQAWNTTSMCLPSLTTASVSPPASPCRHVSTPLFVVLKKCPWENRKNTPPEMYLV</sequence>
<dbReference type="FunFam" id="2.10.25.10:FF:000001">
    <property type="entry name" value="Tenascin C"/>
    <property type="match status" value="3"/>
</dbReference>
<dbReference type="KEGG" id="tng:GSTEN00028394G001"/>
<keyword evidence="1 5" id="KW-0245">EGF-like domain</keyword>
<gene>
    <name evidence="7" type="ORF">GSTENG00028394001</name>
</gene>
<evidence type="ECO:0000256" key="2">
    <source>
        <dbReference type="ARBA" id="ARBA00022737"/>
    </source>
</evidence>
<dbReference type="PANTHER" id="PTHR11219:SF69">
    <property type="entry name" value="TENEURIN-A"/>
    <property type="match status" value="1"/>
</dbReference>
<reference evidence="7" key="1">
    <citation type="journal article" date="2004" name="Nature">
        <title>Genome duplication in the teleost fish Tetraodon nigroviridis reveals the early vertebrate proto-karyotype.</title>
        <authorList>
            <person name="Jaillon O."/>
            <person name="Aury J.-M."/>
            <person name="Brunet F."/>
            <person name="Petit J.-L."/>
            <person name="Stange-Thomann N."/>
            <person name="Mauceli E."/>
            <person name="Bouneau L."/>
            <person name="Fischer C."/>
            <person name="Ozouf-Costaz C."/>
            <person name="Bernot A."/>
            <person name="Nicaud S."/>
            <person name="Jaffe D."/>
            <person name="Fisher S."/>
            <person name="Lutfalla G."/>
            <person name="Dossat C."/>
            <person name="Segurens B."/>
            <person name="Dasilva C."/>
            <person name="Salanoubat M."/>
            <person name="Levy M."/>
            <person name="Boudet N."/>
            <person name="Castellano S."/>
            <person name="Anthouard V."/>
            <person name="Jubin C."/>
            <person name="Castelli V."/>
            <person name="Katinka M."/>
            <person name="Vacherie B."/>
            <person name="Biemont C."/>
            <person name="Skalli Z."/>
            <person name="Cattolico L."/>
            <person name="Poulain J."/>
            <person name="De Berardinis V."/>
            <person name="Cruaud C."/>
            <person name="Duprat S."/>
            <person name="Brottier P."/>
            <person name="Coutanceau J.-P."/>
            <person name="Gouzy J."/>
            <person name="Parra G."/>
            <person name="Lardier G."/>
            <person name="Chapple C."/>
            <person name="McKernan K.J."/>
            <person name="McEwan P."/>
            <person name="Bosak S."/>
            <person name="Kellis M."/>
            <person name="Volff J.-N."/>
            <person name="Guigo R."/>
            <person name="Zody M.C."/>
            <person name="Mesirov J."/>
            <person name="Lindblad-Toh K."/>
            <person name="Birren B."/>
            <person name="Nusbaum C."/>
            <person name="Kahn D."/>
            <person name="Robinson-Rechavi M."/>
            <person name="Laudet V."/>
            <person name="Schachter V."/>
            <person name="Quetier F."/>
            <person name="Saurin W."/>
            <person name="Scarpelli C."/>
            <person name="Wincker P."/>
            <person name="Lander E.S."/>
            <person name="Weissenbach J."/>
            <person name="Roest Crollius H."/>
        </authorList>
    </citation>
    <scope>NUCLEOTIDE SEQUENCE [LARGE SCALE GENOMIC DNA]</scope>
</reference>
<evidence type="ECO:0000313" key="7">
    <source>
        <dbReference type="EMBL" id="CAG07654.1"/>
    </source>
</evidence>
<evidence type="ECO:0000256" key="1">
    <source>
        <dbReference type="ARBA" id="ARBA00022536"/>
    </source>
</evidence>
<proteinExistence type="predicted"/>
<dbReference type="InterPro" id="IPR000742">
    <property type="entry name" value="EGF"/>
</dbReference>
<dbReference type="EMBL" id="CAAE01014992">
    <property type="protein sequence ID" value="CAG07654.1"/>
    <property type="molecule type" value="Genomic_DNA"/>
</dbReference>
<dbReference type="PROSITE" id="PS50026">
    <property type="entry name" value="EGF_3"/>
    <property type="match status" value="1"/>
</dbReference>